<evidence type="ECO:0000256" key="2">
    <source>
        <dbReference type="ARBA" id="ARBA00022553"/>
    </source>
</evidence>
<name>A0ABR1TK35_9PEZI</name>
<evidence type="ECO:0000256" key="1">
    <source>
        <dbReference type="ARBA" id="ARBA00022450"/>
    </source>
</evidence>
<accession>A0ABR1TK35</accession>
<dbReference type="PANTHER" id="PTHR44845">
    <property type="entry name" value="CARRIER DOMAIN-CONTAINING PROTEIN"/>
    <property type="match status" value="1"/>
</dbReference>
<dbReference type="Proteomes" id="UP001446871">
    <property type="component" value="Unassembled WGS sequence"/>
</dbReference>
<dbReference type="Gene3D" id="3.40.50.720">
    <property type="entry name" value="NAD(P)-binding Rossmann-like Domain"/>
    <property type="match status" value="1"/>
</dbReference>
<dbReference type="InterPro" id="IPR036291">
    <property type="entry name" value="NAD(P)-bd_dom_sf"/>
</dbReference>
<comment type="caution">
    <text evidence="4">The sequence shown here is derived from an EMBL/GenBank/DDBJ whole genome shotgun (WGS) entry which is preliminary data.</text>
</comment>
<keyword evidence="1" id="KW-0596">Phosphopantetheine</keyword>
<sequence length="399" mass="43319">MPLFTQHGSAKRAAGSGVTGINWEKEISLDPEISRISAMTLPTPTEGLVVALTGATGFLGLELIKRLLPSDKIKAVLAIAVRNSKKLAGVSSNPKLVVYSGDLSKPSLGLRDDDIKQIFGTAHVVIHNGADVSFFKSYSKVRTTNFEATKIVLGMTLAHGHVRHLHYVSTAGFTVMLDHDLYEESLHTLPPDESFREHPKGYFLSKWASELHLERASAATGARITIHRPSIIVGEDAPNLDVIANVLHYSTKMGAVPSMSAIDGFLQLVRVEDVADSIIATILAGDDGVKKHAAAEDDEAKAGADQDSKTDGATAGLVRWYNLVGRNEDCVDVHQMDAYLSKRLDKHISVTPDAEWVAKATAIGMPSEMAGYLNGLAMWYKYTGSRKWVFHRAIQGPRI</sequence>
<feature type="domain" description="Thioester reductase (TE)" evidence="3">
    <location>
        <begin position="52"/>
        <end position="277"/>
    </location>
</feature>
<keyword evidence="5" id="KW-1185">Reference proteome</keyword>
<dbReference type="SUPFAM" id="SSF51735">
    <property type="entry name" value="NAD(P)-binding Rossmann-fold domains"/>
    <property type="match status" value="1"/>
</dbReference>
<protein>
    <recommendedName>
        <fullName evidence="3">Thioester reductase (TE) domain-containing protein</fullName>
    </recommendedName>
</protein>
<gene>
    <name evidence="4" type="ORF">PG996_014087</name>
</gene>
<keyword evidence="2" id="KW-0597">Phosphoprotein</keyword>
<reference evidence="4 5" key="1">
    <citation type="submission" date="2023-01" db="EMBL/GenBank/DDBJ databases">
        <title>Analysis of 21 Apiospora genomes using comparative genomics revels a genus with tremendous synthesis potential of carbohydrate active enzymes and secondary metabolites.</title>
        <authorList>
            <person name="Sorensen T."/>
        </authorList>
    </citation>
    <scope>NUCLEOTIDE SEQUENCE [LARGE SCALE GENOMIC DNA]</scope>
    <source>
        <strain evidence="4 5">CBS 83171</strain>
    </source>
</reference>
<evidence type="ECO:0000313" key="4">
    <source>
        <dbReference type="EMBL" id="KAK8046023.1"/>
    </source>
</evidence>
<dbReference type="PANTHER" id="PTHR44845:SF6">
    <property type="entry name" value="BETA-ALANINE-ACTIVATING ENZYME"/>
    <property type="match status" value="1"/>
</dbReference>
<evidence type="ECO:0000313" key="5">
    <source>
        <dbReference type="Proteomes" id="UP001446871"/>
    </source>
</evidence>
<proteinExistence type="predicted"/>
<dbReference type="Pfam" id="PF07993">
    <property type="entry name" value="NAD_binding_4"/>
    <property type="match status" value="1"/>
</dbReference>
<dbReference type="EMBL" id="JAQQWM010000009">
    <property type="protein sequence ID" value="KAK8046023.1"/>
    <property type="molecule type" value="Genomic_DNA"/>
</dbReference>
<evidence type="ECO:0000259" key="3">
    <source>
        <dbReference type="Pfam" id="PF07993"/>
    </source>
</evidence>
<organism evidence="4 5">
    <name type="scientific">Apiospora saccharicola</name>
    <dbReference type="NCBI Taxonomy" id="335842"/>
    <lineage>
        <taxon>Eukaryota</taxon>
        <taxon>Fungi</taxon>
        <taxon>Dikarya</taxon>
        <taxon>Ascomycota</taxon>
        <taxon>Pezizomycotina</taxon>
        <taxon>Sordariomycetes</taxon>
        <taxon>Xylariomycetidae</taxon>
        <taxon>Amphisphaeriales</taxon>
        <taxon>Apiosporaceae</taxon>
        <taxon>Apiospora</taxon>
    </lineage>
</organism>
<dbReference type="InterPro" id="IPR013120">
    <property type="entry name" value="FAR_NAD-bd"/>
</dbReference>